<comment type="caution">
    <text evidence="1">The sequence shown here is derived from an EMBL/GenBank/DDBJ whole genome shotgun (WGS) entry which is preliminary data.</text>
</comment>
<reference evidence="1" key="1">
    <citation type="submission" date="2020-08" db="EMBL/GenBank/DDBJ databases">
        <title>Multicomponent nature underlies the extraordinary mechanical properties of spider dragline silk.</title>
        <authorList>
            <person name="Kono N."/>
            <person name="Nakamura H."/>
            <person name="Mori M."/>
            <person name="Yoshida Y."/>
            <person name="Ohtoshi R."/>
            <person name="Malay A.D."/>
            <person name="Moran D.A.P."/>
            <person name="Tomita M."/>
            <person name="Numata K."/>
            <person name="Arakawa K."/>
        </authorList>
    </citation>
    <scope>NUCLEOTIDE SEQUENCE</scope>
</reference>
<evidence type="ECO:0000313" key="1">
    <source>
        <dbReference type="EMBL" id="GFY51603.1"/>
    </source>
</evidence>
<dbReference type="AlphaFoldDB" id="A0A8X7C2D8"/>
<accession>A0A8X7C2D8</accession>
<dbReference type="Proteomes" id="UP000886998">
    <property type="component" value="Unassembled WGS sequence"/>
</dbReference>
<proteinExistence type="predicted"/>
<name>A0A8X7C2D8_9ARAC</name>
<protein>
    <submittedName>
        <fullName evidence="1">Uncharacterized protein</fullName>
    </submittedName>
</protein>
<dbReference type="EMBL" id="BMAV01008210">
    <property type="protein sequence ID" value="GFY51603.1"/>
    <property type="molecule type" value="Genomic_DNA"/>
</dbReference>
<keyword evidence="2" id="KW-1185">Reference proteome</keyword>
<evidence type="ECO:0000313" key="2">
    <source>
        <dbReference type="Proteomes" id="UP000886998"/>
    </source>
</evidence>
<gene>
    <name evidence="1" type="ORF">TNIN_319711</name>
</gene>
<organism evidence="1 2">
    <name type="scientific">Trichonephila inaurata madagascariensis</name>
    <dbReference type="NCBI Taxonomy" id="2747483"/>
    <lineage>
        <taxon>Eukaryota</taxon>
        <taxon>Metazoa</taxon>
        <taxon>Ecdysozoa</taxon>
        <taxon>Arthropoda</taxon>
        <taxon>Chelicerata</taxon>
        <taxon>Arachnida</taxon>
        <taxon>Araneae</taxon>
        <taxon>Araneomorphae</taxon>
        <taxon>Entelegynae</taxon>
        <taxon>Araneoidea</taxon>
        <taxon>Nephilidae</taxon>
        <taxon>Trichonephila</taxon>
        <taxon>Trichonephila inaurata</taxon>
    </lineage>
</organism>
<sequence length="80" mass="8997">MLPSDLPLKGCAQIRRVMSLRADAEVTACLTDAKRASGLNIRSELRRGLMDLQENEEGRDSLELQFRLISFMSCKGEKNI</sequence>